<dbReference type="GO" id="GO:0016036">
    <property type="term" value="P:cellular response to phosphate starvation"/>
    <property type="evidence" value="ECO:0007669"/>
    <property type="project" value="TreeGrafter"/>
</dbReference>
<dbReference type="InterPro" id="IPR003594">
    <property type="entry name" value="HATPase_dom"/>
</dbReference>
<dbReference type="GO" id="GO:0005886">
    <property type="term" value="C:plasma membrane"/>
    <property type="evidence" value="ECO:0007669"/>
    <property type="project" value="TreeGrafter"/>
</dbReference>
<dbReference type="OrthoDB" id="9761634at2"/>
<dbReference type="RefSeq" id="WP_129081019.1">
    <property type="nucleotide sequence ID" value="NZ_CP041070.1"/>
</dbReference>
<comment type="catalytic activity">
    <reaction evidence="1">
        <text>ATP + protein L-histidine = ADP + protein N-phospho-L-histidine.</text>
        <dbReference type="EC" id="2.7.13.3"/>
    </reaction>
</comment>
<evidence type="ECO:0000256" key="1">
    <source>
        <dbReference type="ARBA" id="ARBA00000085"/>
    </source>
</evidence>
<dbReference type="PANTHER" id="PTHR45453">
    <property type="entry name" value="PHOSPHATE REGULON SENSOR PROTEIN PHOR"/>
    <property type="match status" value="1"/>
</dbReference>
<evidence type="ECO:0000313" key="9">
    <source>
        <dbReference type="EMBL" id="RXJ64623.1"/>
    </source>
</evidence>
<evidence type="ECO:0000256" key="5">
    <source>
        <dbReference type="ARBA" id="ARBA00022777"/>
    </source>
</evidence>
<keyword evidence="7" id="KW-1133">Transmembrane helix</keyword>
<protein>
    <recommendedName>
        <fullName evidence="2">histidine kinase</fullName>
        <ecNumber evidence="2">2.7.13.3</ecNumber>
    </recommendedName>
</protein>
<dbReference type="Gene3D" id="3.30.565.10">
    <property type="entry name" value="Histidine kinase-like ATPase, C-terminal domain"/>
    <property type="match status" value="1"/>
</dbReference>
<accession>A0A4Q0Y4B0</accession>
<dbReference type="Pfam" id="PF00512">
    <property type="entry name" value="HisKA"/>
    <property type="match status" value="1"/>
</dbReference>
<dbReference type="InterPro" id="IPR036097">
    <property type="entry name" value="HisK_dim/P_sf"/>
</dbReference>
<evidence type="ECO:0000313" key="10">
    <source>
        <dbReference type="Proteomes" id="UP000290191"/>
    </source>
</evidence>
<evidence type="ECO:0000256" key="3">
    <source>
        <dbReference type="ARBA" id="ARBA00022553"/>
    </source>
</evidence>
<dbReference type="InterPro" id="IPR004358">
    <property type="entry name" value="Sig_transdc_His_kin-like_C"/>
</dbReference>
<dbReference type="InterPro" id="IPR050351">
    <property type="entry name" value="BphY/WalK/GraS-like"/>
</dbReference>
<keyword evidence="7" id="KW-0472">Membrane</keyword>
<proteinExistence type="predicted"/>
<dbReference type="SUPFAM" id="SSF47384">
    <property type="entry name" value="Homodimeric domain of signal transducing histidine kinase"/>
    <property type="match status" value="1"/>
</dbReference>
<dbReference type="AlphaFoldDB" id="A0A4Q0Y4B0"/>
<evidence type="ECO:0000259" key="8">
    <source>
        <dbReference type="PROSITE" id="PS50109"/>
    </source>
</evidence>
<keyword evidence="5 9" id="KW-0418">Kinase</keyword>
<dbReference type="Gene3D" id="1.10.287.130">
    <property type="match status" value="1"/>
</dbReference>
<name>A0A4Q0Y4B0_9BACT</name>
<keyword evidence="10" id="KW-1185">Reference proteome</keyword>
<evidence type="ECO:0000256" key="7">
    <source>
        <dbReference type="SAM" id="Phobius"/>
    </source>
</evidence>
<dbReference type="Pfam" id="PF02518">
    <property type="entry name" value="HATPase_c"/>
    <property type="match status" value="1"/>
</dbReference>
<dbReference type="PROSITE" id="PS50109">
    <property type="entry name" value="HIS_KIN"/>
    <property type="match status" value="1"/>
</dbReference>
<comment type="caution">
    <text evidence="9">The sequence shown here is derived from an EMBL/GenBank/DDBJ whole genome shotgun (WGS) entry which is preliminary data.</text>
</comment>
<dbReference type="PANTHER" id="PTHR45453:SF1">
    <property type="entry name" value="PHOSPHATE REGULON SENSOR PROTEIN PHOR"/>
    <property type="match status" value="1"/>
</dbReference>
<organism evidence="9 10">
    <name type="scientific">Halarcobacter anaerophilus</name>
    <dbReference type="NCBI Taxonomy" id="877500"/>
    <lineage>
        <taxon>Bacteria</taxon>
        <taxon>Pseudomonadati</taxon>
        <taxon>Campylobacterota</taxon>
        <taxon>Epsilonproteobacteria</taxon>
        <taxon>Campylobacterales</taxon>
        <taxon>Arcobacteraceae</taxon>
        <taxon>Halarcobacter</taxon>
    </lineage>
</organism>
<feature type="transmembrane region" description="Helical" evidence="7">
    <location>
        <begin position="15"/>
        <end position="33"/>
    </location>
</feature>
<dbReference type="SUPFAM" id="SSF55874">
    <property type="entry name" value="ATPase domain of HSP90 chaperone/DNA topoisomerase II/histidine kinase"/>
    <property type="match status" value="1"/>
</dbReference>
<keyword evidence="6" id="KW-0902">Two-component regulatory system</keyword>
<evidence type="ECO:0000256" key="4">
    <source>
        <dbReference type="ARBA" id="ARBA00022679"/>
    </source>
</evidence>
<dbReference type="STRING" id="877500.GCA_000935065_02463"/>
<dbReference type="InterPro" id="IPR036890">
    <property type="entry name" value="HATPase_C_sf"/>
</dbReference>
<evidence type="ECO:0000256" key="6">
    <source>
        <dbReference type="ARBA" id="ARBA00023012"/>
    </source>
</evidence>
<gene>
    <name evidence="9" type="ORF">CRV06_01300</name>
</gene>
<dbReference type="GO" id="GO:0004721">
    <property type="term" value="F:phosphoprotein phosphatase activity"/>
    <property type="evidence" value="ECO:0007669"/>
    <property type="project" value="TreeGrafter"/>
</dbReference>
<dbReference type="PRINTS" id="PR00344">
    <property type="entry name" value="BCTRLSENSOR"/>
</dbReference>
<dbReference type="SMART" id="SM00388">
    <property type="entry name" value="HisKA"/>
    <property type="match status" value="1"/>
</dbReference>
<dbReference type="EMBL" id="PDKO01000001">
    <property type="protein sequence ID" value="RXJ64623.1"/>
    <property type="molecule type" value="Genomic_DNA"/>
</dbReference>
<dbReference type="EC" id="2.7.13.3" evidence="2"/>
<reference evidence="9 10" key="1">
    <citation type="submission" date="2017-10" db="EMBL/GenBank/DDBJ databases">
        <title>Genomics of the genus Arcobacter.</title>
        <authorList>
            <person name="Perez-Cataluna A."/>
            <person name="Figueras M.J."/>
        </authorList>
    </citation>
    <scope>NUCLEOTIDE SEQUENCE [LARGE SCALE GENOMIC DNA]</scope>
    <source>
        <strain evidence="9 10">DSM 24636</strain>
    </source>
</reference>
<dbReference type="Proteomes" id="UP000290191">
    <property type="component" value="Unassembled WGS sequence"/>
</dbReference>
<keyword evidence="7" id="KW-0812">Transmembrane</keyword>
<feature type="transmembrane region" description="Helical" evidence="7">
    <location>
        <begin position="131"/>
        <end position="154"/>
    </location>
</feature>
<keyword evidence="4" id="KW-0808">Transferase</keyword>
<keyword evidence="3" id="KW-0597">Phosphoprotein</keyword>
<dbReference type="InterPro" id="IPR005467">
    <property type="entry name" value="His_kinase_dom"/>
</dbReference>
<evidence type="ECO:0000256" key="2">
    <source>
        <dbReference type="ARBA" id="ARBA00012438"/>
    </source>
</evidence>
<feature type="domain" description="Histidine kinase" evidence="8">
    <location>
        <begin position="174"/>
        <end position="375"/>
    </location>
</feature>
<dbReference type="InterPro" id="IPR003661">
    <property type="entry name" value="HisK_dim/P_dom"/>
</dbReference>
<dbReference type="GO" id="GO:0000155">
    <property type="term" value="F:phosphorelay sensor kinase activity"/>
    <property type="evidence" value="ECO:0007669"/>
    <property type="project" value="InterPro"/>
</dbReference>
<dbReference type="SMART" id="SM00387">
    <property type="entry name" value="HATPase_c"/>
    <property type="match status" value="1"/>
</dbReference>
<sequence>MQDLINKKHLFKLSFVYSFLIIILICIPAYFYMQSEIQSYKYNQASQLEQQGLNIQRAIYDFNNSKSDIFYFPKSFSFNAYVYDKNDKIIYSTANKILNGNNAILKKYSLNENRLKAKTLLLIKELNFKKIYLKISLLTISMGIFVFISAYIILKQTITPYKKANSYLDRFFNDAMHEIKTPLGILQLNLELLEEKDKKAKEIKRSLNAVKTLLLTYEDIEYMMKQKRVSYTKEIVDFTIFLKQRVDMFESLAASKKMKLKREIKDNIFLEINRVELQRIIDNTISNAIKYSDESSEVIIRLNSNNEQIIFSVEDFGKGIKDTTKIFNRYHREESIKGGFGIGLNIVKNICEKNNIKIDVKSKLKEGSTFIYLFS</sequence>